<evidence type="ECO:0000313" key="1">
    <source>
        <dbReference type="EMBL" id="CAH0728226.1"/>
    </source>
</evidence>
<dbReference type="EMBL" id="OV170227">
    <property type="protein sequence ID" value="CAH0728226.1"/>
    <property type="molecule type" value="Genomic_DNA"/>
</dbReference>
<sequence>MLDYANHAVLQGQLHCFRVYLFLKKFTQRGWKKKLCPTGAKVVVGCNRLQGKQVPEWHLVPPATEAIFEVWGILDIDLFAFSETTVVEAYISLDSNESSGQAHFRKEPAEDSC</sequence>
<protein>
    <submittedName>
        <fullName evidence="1">Uncharacterized protein</fullName>
    </submittedName>
</protein>
<gene>
    <name evidence="1" type="ORF">BINO364_LOCUS13471</name>
</gene>
<accession>A0A8J9UXE8</accession>
<proteinExistence type="predicted"/>
<feature type="non-terminal residue" evidence="1">
    <location>
        <position position="113"/>
    </location>
</feature>
<dbReference type="AlphaFoldDB" id="A0A8J9UXE8"/>
<evidence type="ECO:0000313" key="2">
    <source>
        <dbReference type="Proteomes" id="UP000838878"/>
    </source>
</evidence>
<organism evidence="1 2">
    <name type="scientific">Brenthis ino</name>
    <name type="common">lesser marbled fritillary</name>
    <dbReference type="NCBI Taxonomy" id="405034"/>
    <lineage>
        <taxon>Eukaryota</taxon>
        <taxon>Metazoa</taxon>
        <taxon>Ecdysozoa</taxon>
        <taxon>Arthropoda</taxon>
        <taxon>Hexapoda</taxon>
        <taxon>Insecta</taxon>
        <taxon>Pterygota</taxon>
        <taxon>Neoptera</taxon>
        <taxon>Endopterygota</taxon>
        <taxon>Lepidoptera</taxon>
        <taxon>Glossata</taxon>
        <taxon>Ditrysia</taxon>
        <taxon>Papilionoidea</taxon>
        <taxon>Nymphalidae</taxon>
        <taxon>Heliconiinae</taxon>
        <taxon>Argynnini</taxon>
        <taxon>Brenthis</taxon>
    </lineage>
</organism>
<keyword evidence="2" id="KW-1185">Reference proteome</keyword>
<reference evidence="1" key="1">
    <citation type="submission" date="2021-12" db="EMBL/GenBank/DDBJ databases">
        <authorList>
            <person name="Martin H S."/>
        </authorList>
    </citation>
    <scope>NUCLEOTIDE SEQUENCE</scope>
</reference>
<dbReference type="Proteomes" id="UP000838878">
    <property type="component" value="Chromosome 7"/>
</dbReference>
<name>A0A8J9UXE8_9NEOP</name>
<dbReference type="OrthoDB" id="7462124at2759"/>